<dbReference type="PRINTS" id="PR00252">
    <property type="entry name" value="NRIONCHANNEL"/>
</dbReference>
<keyword evidence="5" id="KW-0732">Signal</keyword>
<dbReference type="Pfam" id="PF02932">
    <property type="entry name" value="Neur_chan_memb"/>
    <property type="match status" value="1"/>
</dbReference>
<feature type="transmembrane region" description="Helical" evidence="5">
    <location>
        <begin position="387"/>
        <end position="408"/>
    </location>
</feature>
<organism evidence="8">
    <name type="scientific">Magallana gigas</name>
    <name type="common">Pacific oyster</name>
    <name type="synonym">Crassostrea gigas</name>
    <dbReference type="NCBI Taxonomy" id="29159"/>
    <lineage>
        <taxon>Eukaryota</taxon>
        <taxon>Metazoa</taxon>
        <taxon>Spiralia</taxon>
        <taxon>Lophotrochozoa</taxon>
        <taxon>Mollusca</taxon>
        <taxon>Bivalvia</taxon>
        <taxon>Autobranchia</taxon>
        <taxon>Pteriomorphia</taxon>
        <taxon>Ostreida</taxon>
        <taxon>Ostreoidea</taxon>
        <taxon>Ostreidae</taxon>
        <taxon>Magallana</taxon>
    </lineage>
</organism>
<proteinExistence type="inferred from homology"/>
<dbReference type="CDD" id="cd19051">
    <property type="entry name" value="LGIC_TM_cation"/>
    <property type="match status" value="1"/>
</dbReference>
<keyword evidence="8" id="KW-0675">Receptor</keyword>
<dbReference type="GO" id="GO:0004888">
    <property type="term" value="F:transmembrane signaling receptor activity"/>
    <property type="evidence" value="ECO:0007669"/>
    <property type="project" value="InterPro"/>
</dbReference>
<dbReference type="FunFam" id="2.70.170.10:FF:000028">
    <property type="entry name" value="AcetylCholine Receptor"/>
    <property type="match status" value="1"/>
</dbReference>
<feature type="transmembrane region" description="Helical" evidence="5">
    <location>
        <begin position="241"/>
        <end position="259"/>
    </location>
</feature>
<gene>
    <name evidence="8" type="ORF">CGI_10020707</name>
</gene>
<dbReference type="SUPFAM" id="SSF90112">
    <property type="entry name" value="Neurotransmitter-gated ion-channel transmembrane pore"/>
    <property type="match status" value="1"/>
</dbReference>
<comment type="similarity">
    <text evidence="5">Belongs to the ligand-gated ion channel (TC 1.A.9) family.</text>
</comment>
<feature type="transmembrane region" description="Helical" evidence="5">
    <location>
        <begin position="303"/>
        <end position="321"/>
    </location>
</feature>
<dbReference type="GO" id="GO:0005230">
    <property type="term" value="F:extracellular ligand-gated monoatomic ion channel activity"/>
    <property type="evidence" value="ECO:0007669"/>
    <property type="project" value="InterPro"/>
</dbReference>
<dbReference type="InterPro" id="IPR038050">
    <property type="entry name" value="Neuro_actylchol_rec"/>
</dbReference>
<evidence type="ECO:0000256" key="5">
    <source>
        <dbReference type="RuleBase" id="RU000687"/>
    </source>
</evidence>
<protein>
    <submittedName>
        <fullName evidence="8">Neuronal acetylcholine receptor subunit alpha-6</fullName>
    </submittedName>
</protein>
<evidence type="ECO:0000256" key="3">
    <source>
        <dbReference type="ARBA" id="ARBA00022989"/>
    </source>
</evidence>
<reference evidence="8" key="1">
    <citation type="journal article" date="2012" name="Nature">
        <title>The oyster genome reveals stress adaptation and complexity of shell formation.</title>
        <authorList>
            <person name="Zhang G."/>
            <person name="Fang X."/>
            <person name="Guo X."/>
            <person name="Li L."/>
            <person name="Luo R."/>
            <person name="Xu F."/>
            <person name="Yang P."/>
            <person name="Zhang L."/>
            <person name="Wang X."/>
            <person name="Qi H."/>
            <person name="Xiong Z."/>
            <person name="Que H."/>
            <person name="Xie Y."/>
            <person name="Holland P.W."/>
            <person name="Paps J."/>
            <person name="Zhu Y."/>
            <person name="Wu F."/>
            <person name="Chen Y."/>
            <person name="Wang J."/>
            <person name="Peng C."/>
            <person name="Meng J."/>
            <person name="Yang L."/>
            <person name="Liu J."/>
            <person name="Wen B."/>
            <person name="Zhang N."/>
            <person name="Huang Z."/>
            <person name="Zhu Q."/>
            <person name="Feng Y."/>
            <person name="Mount A."/>
            <person name="Hedgecock D."/>
            <person name="Xu Z."/>
            <person name="Liu Y."/>
            <person name="Domazet-Loso T."/>
            <person name="Du Y."/>
            <person name="Sun X."/>
            <person name="Zhang S."/>
            <person name="Liu B."/>
            <person name="Cheng P."/>
            <person name="Jiang X."/>
            <person name="Li J."/>
            <person name="Fan D."/>
            <person name="Wang W."/>
            <person name="Fu W."/>
            <person name="Wang T."/>
            <person name="Wang B."/>
            <person name="Zhang J."/>
            <person name="Peng Z."/>
            <person name="Li Y."/>
            <person name="Li N."/>
            <person name="Wang J."/>
            <person name="Chen M."/>
            <person name="He Y."/>
            <person name="Tan F."/>
            <person name="Song X."/>
            <person name="Zheng Q."/>
            <person name="Huang R."/>
            <person name="Yang H."/>
            <person name="Du X."/>
            <person name="Chen L."/>
            <person name="Yang M."/>
            <person name="Gaffney P.M."/>
            <person name="Wang S."/>
            <person name="Luo L."/>
            <person name="She Z."/>
            <person name="Ming Y."/>
            <person name="Huang W."/>
            <person name="Zhang S."/>
            <person name="Huang B."/>
            <person name="Zhang Y."/>
            <person name="Qu T."/>
            <person name="Ni P."/>
            <person name="Miao G."/>
            <person name="Wang J."/>
            <person name="Wang Q."/>
            <person name="Steinberg C.E."/>
            <person name="Wang H."/>
            <person name="Li N."/>
            <person name="Qian L."/>
            <person name="Zhang G."/>
            <person name="Li Y."/>
            <person name="Yang H."/>
            <person name="Liu X."/>
            <person name="Wang J."/>
            <person name="Yin Y."/>
            <person name="Wang J."/>
        </authorList>
    </citation>
    <scope>NUCLEOTIDE SEQUENCE [LARGE SCALE GENOMIC DNA]</scope>
    <source>
        <strain evidence="8">05x7-T-G4-1.051#20</strain>
    </source>
</reference>
<keyword evidence="5" id="KW-0813">Transport</keyword>
<dbReference type="InterPro" id="IPR006029">
    <property type="entry name" value="Neurotrans-gated_channel_TM"/>
</dbReference>
<keyword evidence="3 5" id="KW-1133">Transmembrane helix</keyword>
<dbReference type="GO" id="GO:0016020">
    <property type="term" value="C:membrane"/>
    <property type="evidence" value="ECO:0007669"/>
    <property type="project" value="UniProtKB-SubCell"/>
</dbReference>
<name>K1R8K6_MAGGI</name>
<keyword evidence="5" id="KW-0406">Ion transport</keyword>
<dbReference type="EMBL" id="JH817738">
    <property type="protein sequence ID" value="EKC42058.1"/>
    <property type="molecule type" value="Genomic_DNA"/>
</dbReference>
<dbReference type="AlphaFoldDB" id="K1R8K6"/>
<evidence type="ECO:0000259" key="6">
    <source>
        <dbReference type="Pfam" id="PF02931"/>
    </source>
</evidence>
<feature type="transmembrane region" description="Helical" evidence="5">
    <location>
        <begin position="266"/>
        <end position="283"/>
    </location>
</feature>
<dbReference type="CDD" id="cd18989">
    <property type="entry name" value="LGIC_ECD_cation"/>
    <property type="match status" value="1"/>
</dbReference>
<feature type="chain" id="PRO_5036530366" evidence="5">
    <location>
        <begin position="27"/>
        <end position="410"/>
    </location>
</feature>
<dbReference type="PANTHER" id="PTHR18945">
    <property type="entry name" value="NEUROTRANSMITTER GATED ION CHANNEL"/>
    <property type="match status" value="1"/>
</dbReference>
<evidence type="ECO:0000259" key="7">
    <source>
        <dbReference type="Pfam" id="PF02932"/>
    </source>
</evidence>
<keyword evidence="5" id="KW-0407">Ion channel</keyword>
<feature type="signal peptide" evidence="5">
    <location>
        <begin position="1"/>
        <end position="26"/>
    </location>
</feature>
<keyword evidence="2 5" id="KW-0812">Transmembrane</keyword>
<dbReference type="InterPro" id="IPR006201">
    <property type="entry name" value="Neur_channel"/>
</dbReference>
<dbReference type="Gene3D" id="1.20.58.390">
    <property type="entry name" value="Neurotransmitter-gated ion-channel transmembrane domain"/>
    <property type="match status" value="1"/>
</dbReference>
<accession>K1R8K6</accession>
<evidence type="ECO:0000256" key="2">
    <source>
        <dbReference type="ARBA" id="ARBA00022692"/>
    </source>
</evidence>
<evidence type="ECO:0000256" key="1">
    <source>
        <dbReference type="ARBA" id="ARBA00004141"/>
    </source>
</evidence>
<dbReference type="Pfam" id="PF02931">
    <property type="entry name" value="Neur_chan_LBD"/>
    <property type="match status" value="1"/>
</dbReference>
<dbReference type="InterPro" id="IPR036719">
    <property type="entry name" value="Neuro-gated_channel_TM_sf"/>
</dbReference>
<comment type="subcellular location">
    <subcellularLocation>
        <location evidence="1">Membrane</location>
        <topology evidence="1">Multi-pass membrane protein</topology>
    </subcellularLocation>
</comment>
<keyword evidence="4 5" id="KW-0472">Membrane</keyword>
<dbReference type="InterPro" id="IPR006202">
    <property type="entry name" value="Neur_chan_lig-bd"/>
</dbReference>
<dbReference type="InterPro" id="IPR018000">
    <property type="entry name" value="Neurotransmitter_ion_chnl_CS"/>
</dbReference>
<feature type="domain" description="Neurotransmitter-gated ion-channel ligand-binding" evidence="6">
    <location>
        <begin position="34"/>
        <end position="234"/>
    </location>
</feature>
<dbReference type="InParanoid" id="K1R8K6"/>
<evidence type="ECO:0000313" key="8">
    <source>
        <dbReference type="EMBL" id="EKC42058.1"/>
    </source>
</evidence>
<evidence type="ECO:0000256" key="4">
    <source>
        <dbReference type="ARBA" id="ARBA00023136"/>
    </source>
</evidence>
<dbReference type="HOGENOM" id="CLU_018074_0_1_1"/>
<dbReference type="Gene3D" id="2.70.170.10">
    <property type="entry name" value="Neurotransmitter-gated ion-channel ligand-binding domain"/>
    <property type="match status" value="1"/>
</dbReference>
<dbReference type="InterPro" id="IPR036734">
    <property type="entry name" value="Neur_chan_lig-bd_sf"/>
</dbReference>
<dbReference type="PROSITE" id="PS00236">
    <property type="entry name" value="NEUROTR_ION_CHANNEL"/>
    <property type="match status" value="1"/>
</dbReference>
<sequence length="410" mass="46796">MRCIPKRGIMLYVVTFLVLSPPFSLAFTADEVKNLTKYIFDTNAYDESLRPASNQVSPTDLKVSFNLLSINKLDELEEKLVTTAYLTLSWKDEFLIWDTTEFRINKLTLPQNWVWKPDFVLKNGFTEFKELGGSFYYVVLAFDGTLSWKPYQVFQSQCSIDVTYFPFDTQTCNIQFTMWSHYTYQVTLSSSSSSVEMGDYKVNKVWKITSTSQNIDNSGSNSIVTYTLNLKRKPGFYVENLVTPILFLGVLNILVFIIPADAGEKMSYCITVALGFIVFLTIVSSELPANSDNTPYLSKYLQIQIFMGGIALVISAIQLRLRHKSEEQKVYTPFKLLVKAAFCETVKANVSCKDKSIPVHGQNKEDGDTEEYDDSISWNDVSSAIDFVMFWIYIFVYCISTITIMTILQN</sequence>
<feature type="domain" description="Neurotransmitter-gated ion-channel transmembrane" evidence="7">
    <location>
        <begin position="242"/>
        <end position="332"/>
    </location>
</feature>
<dbReference type="SUPFAM" id="SSF63712">
    <property type="entry name" value="Nicotinic receptor ligand binding domain-like"/>
    <property type="match status" value="1"/>
</dbReference>